<sequence>MMFCDDYARCTNEYVTIDCEKIAKEVLTTFNELFQVENEDNIYEVESYIIGILTIGWPDALDSGSSHFADKLYSIVKDDNLVSYILNSYIKDTQNKTSQQHAKALLQVQDRMADHERMRRDDYEHMLDEWLDEDSD</sequence>
<reference evidence="1" key="1">
    <citation type="journal article" date="2019" name="MBio">
        <title>Virus Genomes from Deep Sea Sediments Expand the Ocean Megavirome and Support Independent Origins of Viral Gigantism.</title>
        <authorList>
            <person name="Backstrom D."/>
            <person name="Yutin N."/>
            <person name="Jorgensen S.L."/>
            <person name="Dharamshi J."/>
            <person name="Homa F."/>
            <person name="Zaremba-Niedwiedzka K."/>
            <person name="Spang A."/>
            <person name="Wolf Y.I."/>
            <person name="Koonin E.V."/>
            <person name="Ettema T.J."/>
        </authorList>
    </citation>
    <scope>NUCLEOTIDE SEQUENCE</scope>
</reference>
<proteinExistence type="predicted"/>
<gene>
    <name evidence="1" type="ORF">LCMAC202_06370</name>
</gene>
<evidence type="ECO:0000313" key="1">
    <source>
        <dbReference type="EMBL" id="QBK88275.1"/>
    </source>
</evidence>
<organism evidence="1">
    <name type="scientific">Marseillevirus LCMAC202</name>
    <dbReference type="NCBI Taxonomy" id="2506606"/>
    <lineage>
        <taxon>Viruses</taxon>
        <taxon>Varidnaviria</taxon>
        <taxon>Bamfordvirae</taxon>
        <taxon>Nucleocytoviricota</taxon>
        <taxon>Megaviricetes</taxon>
        <taxon>Pimascovirales</taxon>
        <taxon>Pimascovirales incertae sedis</taxon>
        <taxon>Marseilleviridae</taxon>
    </lineage>
</organism>
<protein>
    <submittedName>
        <fullName evidence="1">Uncharacterized protein</fullName>
    </submittedName>
</protein>
<dbReference type="EMBL" id="MK500382">
    <property type="protein sequence ID" value="QBK88275.1"/>
    <property type="molecule type" value="Genomic_DNA"/>
</dbReference>
<accession>A0A481YZK9</accession>
<name>A0A481YZK9_9VIRU</name>